<evidence type="ECO:0000313" key="1">
    <source>
        <dbReference type="EMBL" id="PWK29017.1"/>
    </source>
</evidence>
<keyword evidence="2" id="KW-1185">Reference proteome</keyword>
<evidence type="ECO:0008006" key="3">
    <source>
        <dbReference type="Google" id="ProtNLM"/>
    </source>
</evidence>
<evidence type="ECO:0000313" key="2">
    <source>
        <dbReference type="Proteomes" id="UP000245489"/>
    </source>
</evidence>
<dbReference type="PROSITE" id="PS51257">
    <property type="entry name" value="PROKAR_LIPOPROTEIN"/>
    <property type="match status" value="1"/>
</dbReference>
<organism evidence="1 2">
    <name type="scientific">Arcicella aurantiaca</name>
    <dbReference type="NCBI Taxonomy" id="591202"/>
    <lineage>
        <taxon>Bacteria</taxon>
        <taxon>Pseudomonadati</taxon>
        <taxon>Bacteroidota</taxon>
        <taxon>Cytophagia</taxon>
        <taxon>Cytophagales</taxon>
        <taxon>Flectobacillaceae</taxon>
        <taxon>Arcicella</taxon>
    </lineage>
</organism>
<dbReference type="AlphaFoldDB" id="A0A316EEM0"/>
<comment type="caution">
    <text evidence="1">The sequence shown here is derived from an EMBL/GenBank/DDBJ whole genome shotgun (WGS) entry which is preliminary data.</text>
</comment>
<dbReference type="Proteomes" id="UP000245489">
    <property type="component" value="Unassembled WGS sequence"/>
</dbReference>
<dbReference type="RefSeq" id="WP_109741343.1">
    <property type="nucleotide sequence ID" value="NZ_QGGO01000002.1"/>
</dbReference>
<reference evidence="1 2" key="1">
    <citation type="submission" date="2018-05" db="EMBL/GenBank/DDBJ databases">
        <title>Genomic Encyclopedia of Archaeal and Bacterial Type Strains, Phase II (KMG-II): from individual species to whole genera.</title>
        <authorList>
            <person name="Goeker M."/>
        </authorList>
    </citation>
    <scope>NUCLEOTIDE SEQUENCE [LARGE SCALE GENOMIC DNA]</scope>
    <source>
        <strain evidence="1 2">DSM 22214</strain>
    </source>
</reference>
<sequence length="205" mass="23557">MNKSFNINYLLITSICLLLTSCDFSKRIDTTAAVKELHEREVKRITPAQFTAQVDEWGKVIVDSLNKNFGKNLENNVLIDSLSNKYRVEISLGSPLKLKNPALGEKINQILDAYQYNAERHLEQIDNIQKSDDEKFFYYTAPILFKNQFEGLKKAKIEELGKIGKLDSLTSRKKGDFIGLWMIKFSKKEVVRLADPKHLKSLSEK</sequence>
<protein>
    <recommendedName>
        <fullName evidence="3">Lipoprotein</fullName>
    </recommendedName>
</protein>
<proteinExistence type="predicted"/>
<dbReference type="OrthoDB" id="982178at2"/>
<accession>A0A316EEM0</accession>
<dbReference type="EMBL" id="QGGO01000002">
    <property type="protein sequence ID" value="PWK29017.1"/>
    <property type="molecule type" value="Genomic_DNA"/>
</dbReference>
<gene>
    <name evidence="1" type="ORF">LV89_00571</name>
</gene>
<name>A0A316EEM0_9BACT</name>